<dbReference type="InterPro" id="IPR005122">
    <property type="entry name" value="Uracil-DNA_glycosylase-like"/>
</dbReference>
<evidence type="ECO:0000256" key="9">
    <source>
        <dbReference type="ARBA" id="ARBA00023204"/>
    </source>
</evidence>
<keyword evidence="7" id="KW-0408">Iron</keyword>
<dbReference type="PANTHER" id="PTHR33693:SF9">
    <property type="entry name" value="TYPE-4 URACIL-DNA GLYCOSYLASE"/>
    <property type="match status" value="1"/>
</dbReference>
<accession>A0ABN5WFF4</accession>
<dbReference type="InterPro" id="IPR023875">
    <property type="entry name" value="DNA_repair_put"/>
</dbReference>
<dbReference type="Pfam" id="PF03167">
    <property type="entry name" value="UDG"/>
    <property type="match status" value="1"/>
</dbReference>
<dbReference type="InterPro" id="IPR025404">
    <property type="entry name" value="DUF4130"/>
</dbReference>
<proteinExistence type="inferred from homology"/>
<feature type="domain" description="Uracil-DNA glycosylase-like" evidence="10">
    <location>
        <begin position="305"/>
        <end position="465"/>
    </location>
</feature>
<reference evidence="11" key="1">
    <citation type="submission" date="2018-07" db="EMBL/GenBank/DDBJ databases">
        <title>Complete genome sequence of Sphingomonas bisphenolicum strain AO1, a bisphenol A degradative bacterium isolated from Japanese farm field.</title>
        <authorList>
            <person name="Murakami M."/>
            <person name="Koh M."/>
            <person name="Koba S."/>
            <person name="Matsumura Y."/>
        </authorList>
    </citation>
    <scope>NUCLEOTIDE SEQUENCE</scope>
    <source>
        <strain evidence="11">AO1</strain>
    </source>
</reference>
<evidence type="ECO:0000256" key="5">
    <source>
        <dbReference type="ARBA" id="ARBA00022763"/>
    </source>
</evidence>
<dbReference type="PANTHER" id="PTHR33693">
    <property type="entry name" value="TYPE-5 URACIL-DNA GLYCOSYLASE"/>
    <property type="match status" value="1"/>
</dbReference>
<evidence type="ECO:0000256" key="7">
    <source>
        <dbReference type="ARBA" id="ARBA00023004"/>
    </source>
</evidence>
<evidence type="ECO:0000313" key="12">
    <source>
        <dbReference type="Proteomes" id="UP001059971"/>
    </source>
</evidence>
<name>A0ABN5WFF4_9SPHN</name>
<organism evidence="11 12">
    <name type="scientific">Sphingomonas bisphenolicum</name>
    <dbReference type="NCBI Taxonomy" id="296544"/>
    <lineage>
        <taxon>Bacteria</taxon>
        <taxon>Pseudomonadati</taxon>
        <taxon>Pseudomonadota</taxon>
        <taxon>Alphaproteobacteria</taxon>
        <taxon>Sphingomonadales</taxon>
        <taxon>Sphingomonadaceae</taxon>
        <taxon>Sphingomonas</taxon>
    </lineage>
</organism>
<dbReference type="NCBIfam" id="TIGR00758">
    <property type="entry name" value="UDG_fam4"/>
    <property type="match status" value="1"/>
</dbReference>
<dbReference type="SMART" id="SM00986">
    <property type="entry name" value="UDG"/>
    <property type="match status" value="1"/>
</dbReference>
<evidence type="ECO:0000313" key="11">
    <source>
        <dbReference type="EMBL" id="BBF68221.1"/>
    </source>
</evidence>
<dbReference type="CDD" id="cd10030">
    <property type="entry name" value="UDG-F4_TTUDGA_SPO1dp_like"/>
    <property type="match status" value="1"/>
</dbReference>
<evidence type="ECO:0000256" key="8">
    <source>
        <dbReference type="ARBA" id="ARBA00023014"/>
    </source>
</evidence>
<keyword evidence="8" id="KW-0411">Iron-sulfur</keyword>
<evidence type="ECO:0000256" key="6">
    <source>
        <dbReference type="ARBA" id="ARBA00022801"/>
    </source>
</evidence>
<keyword evidence="5" id="KW-0227">DNA damage</keyword>
<keyword evidence="12" id="KW-1185">Reference proteome</keyword>
<dbReference type="Pfam" id="PF13566">
    <property type="entry name" value="DUF4130"/>
    <property type="match status" value="1"/>
</dbReference>
<dbReference type="InterPro" id="IPR051536">
    <property type="entry name" value="UDG_Type-4/5"/>
</dbReference>
<evidence type="ECO:0000256" key="1">
    <source>
        <dbReference type="ARBA" id="ARBA00006521"/>
    </source>
</evidence>
<keyword evidence="4" id="KW-0479">Metal-binding</keyword>
<evidence type="ECO:0000256" key="4">
    <source>
        <dbReference type="ARBA" id="ARBA00022723"/>
    </source>
</evidence>
<sequence>MRSPALYRVALTAPDDFDGWRDAARRLAVNGVDPADVVWQAGEMAGGDLFGDAPLPPDRPGAGFSVPRAFVDLAQSAILHRDPERFALLYALLCRLRDRPGLMEDKADPLLRRVDILAKAVRRDIHKMRAFVRFRALEDAVGPRFVAWFEPDHHIVRANAGFFLRRFATMHWSILTPEASIHWDGETLSEGPGASRGDAPADDPVEDLWKGYYAAIFNPARLKTKAMLSEMPKKYWRNLPEAALIPDLVAGAQAREAAMIATAPLPEKAPPKRQGNAATVWAALREEAMTCARCPLHRDATQTVFGEGPLDAPLLFIGEQPGDQEDLAGRPFVGPAGQLFDRALAQAGVDRSRAYVTNAVKHFKFERRGKRRLHQSPDAGEIEACRWWLKQEIDLVRPRIIVALGASAARAMLGRAVTISRARGQAIALDNGAEGWVTVHPSYVLRLPDEDCREEELARFVADLRGIGERLKALP</sequence>
<keyword evidence="6" id="KW-0378">Hydrolase</keyword>
<comment type="similarity">
    <text evidence="1">Belongs to the uracil-DNA glycosylase (UDG) superfamily. Type 4 (UDGa) family.</text>
</comment>
<dbReference type="SUPFAM" id="SSF52141">
    <property type="entry name" value="Uracil-DNA glycosylase-like"/>
    <property type="match status" value="1"/>
</dbReference>
<evidence type="ECO:0000256" key="2">
    <source>
        <dbReference type="ARBA" id="ARBA00019403"/>
    </source>
</evidence>
<dbReference type="NCBIfam" id="TIGR03914">
    <property type="entry name" value="UDG_fam_dom"/>
    <property type="match status" value="1"/>
</dbReference>
<dbReference type="Gene3D" id="3.40.470.10">
    <property type="entry name" value="Uracil-DNA glycosylase-like domain"/>
    <property type="match status" value="1"/>
</dbReference>
<gene>
    <name evidence="11" type="ORF">SBA_ch1_04210</name>
</gene>
<dbReference type="NCBIfam" id="TIGR03915">
    <property type="entry name" value="SAM_7_link_chp"/>
    <property type="match status" value="1"/>
</dbReference>
<keyword evidence="9" id="KW-0234">DNA repair</keyword>
<evidence type="ECO:0000259" key="10">
    <source>
        <dbReference type="SMART" id="SM00986"/>
    </source>
</evidence>
<keyword evidence="3" id="KW-0004">4Fe-4S</keyword>
<dbReference type="EMBL" id="AP018817">
    <property type="protein sequence ID" value="BBF68221.1"/>
    <property type="molecule type" value="Genomic_DNA"/>
</dbReference>
<evidence type="ECO:0000256" key="3">
    <source>
        <dbReference type="ARBA" id="ARBA00022485"/>
    </source>
</evidence>
<dbReference type="InterPro" id="IPR036895">
    <property type="entry name" value="Uracil-DNA_glycosylase-like_sf"/>
</dbReference>
<protein>
    <recommendedName>
        <fullName evidence="2">Type-4 uracil-DNA glycosylase</fullName>
    </recommendedName>
</protein>
<dbReference type="Proteomes" id="UP001059971">
    <property type="component" value="Chromosome 1"/>
</dbReference>
<dbReference type="InterPro" id="IPR005273">
    <property type="entry name" value="Ura-DNA_glyco_family4"/>
</dbReference>
<dbReference type="SMART" id="SM00987">
    <property type="entry name" value="UreE_C"/>
    <property type="match status" value="1"/>
</dbReference>